<accession>A0ABZ1BRW3</accession>
<reference evidence="2" key="1">
    <citation type="submission" date="2023-12" db="EMBL/GenBank/DDBJ databases">
        <title>Novel isolates from deep terrestrial aquifers shed light on the physiology and ecology of the class Limnochordia.</title>
        <authorList>
            <person name="Karnachuk O.V."/>
            <person name="Lukina A.P."/>
            <person name="Avakyan M.R."/>
            <person name="Kadnikov V."/>
            <person name="Begmatov S."/>
            <person name="Beletsky A.V."/>
            <person name="Mardanov A.V."/>
            <person name="Ravin N.V."/>
        </authorList>
    </citation>
    <scope>NUCLEOTIDE SEQUENCE [LARGE SCALE GENOMIC DNA]</scope>
    <source>
        <strain evidence="2">LN</strain>
    </source>
</reference>
<keyword evidence="2" id="KW-1185">Reference proteome</keyword>
<evidence type="ECO:0000313" key="1">
    <source>
        <dbReference type="EMBL" id="WRP15549.1"/>
    </source>
</evidence>
<dbReference type="Gene3D" id="3.30.470.20">
    <property type="entry name" value="ATP-grasp fold, B domain"/>
    <property type="match status" value="1"/>
</dbReference>
<organism evidence="1 2">
    <name type="scientific">Geochorda subterranea</name>
    <dbReference type="NCBI Taxonomy" id="3109564"/>
    <lineage>
        <taxon>Bacteria</taxon>
        <taxon>Bacillati</taxon>
        <taxon>Bacillota</taxon>
        <taxon>Limnochordia</taxon>
        <taxon>Limnochordales</taxon>
        <taxon>Geochordaceae</taxon>
        <taxon>Geochorda</taxon>
    </lineage>
</organism>
<evidence type="ECO:0000313" key="2">
    <source>
        <dbReference type="Proteomes" id="UP001333102"/>
    </source>
</evidence>
<gene>
    <name evidence="1" type="ORF">VLY81_05125</name>
</gene>
<protein>
    <submittedName>
        <fullName evidence="1">Uncharacterized protein</fullName>
    </submittedName>
</protein>
<dbReference type="RefSeq" id="WP_324669955.1">
    <property type="nucleotide sequence ID" value="NZ_CP141614.1"/>
</dbReference>
<dbReference type="Proteomes" id="UP001333102">
    <property type="component" value="Chromosome"/>
</dbReference>
<dbReference type="EMBL" id="CP141614">
    <property type="protein sequence ID" value="WRP15549.1"/>
    <property type="molecule type" value="Genomic_DNA"/>
</dbReference>
<sequence>MEGWLEGAGDGEVEPDAAGIRHLMAAFGMTVDEDDSDGDRSSAVRVRVRQDATFGPLLEVEAGSTRWVRITPLTDRDARELVEAVRSGWGAAEEALLRLSQMIEELPWLARLEAVLRPHGDGVRWQEPRLGLRRGLHGPPPPVHT</sequence>
<proteinExistence type="predicted"/>
<name>A0ABZ1BRW3_9FIRM</name>